<sequence>PARRPAWHHGDLFSHATPAPVPALLAGGVRR</sequence>
<accession>A0ABX0E6A9</accession>
<dbReference type="EMBL" id="JAAKZX010000368">
    <property type="protein sequence ID" value="NGO49263.1"/>
    <property type="molecule type" value="Genomic_DNA"/>
</dbReference>
<dbReference type="Proteomes" id="UP001518140">
    <property type="component" value="Unassembled WGS sequence"/>
</dbReference>
<name>A0ABX0E6A9_9ACTN</name>
<reference evidence="1 2" key="1">
    <citation type="submission" date="2020-02" db="EMBL/GenBank/DDBJ databases">
        <title>Whole-genome analyses of novel actinobacteria.</title>
        <authorList>
            <person name="Sahin N."/>
            <person name="Tokatli A."/>
        </authorList>
    </citation>
    <scope>NUCLEOTIDE SEQUENCE [LARGE SCALE GENOMIC DNA]</scope>
    <source>
        <strain evidence="1 2">YC419</strain>
    </source>
</reference>
<protein>
    <submittedName>
        <fullName evidence="1">MarR family transcriptional regulator</fullName>
    </submittedName>
</protein>
<proteinExistence type="predicted"/>
<feature type="non-terminal residue" evidence="1">
    <location>
        <position position="1"/>
    </location>
</feature>
<organism evidence="1 2">
    <name type="scientific">Streptomyces ureilyticus</name>
    <dbReference type="NCBI Taxonomy" id="1775131"/>
    <lineage>
        <taxon>Bacteria</taxon>
        <taxon>Bacillati</taxon>
        <taxon>Actinomycetota</taxon>
        <taxon>Actinomycetes</taxon>
        <taxon>Kitasatosporales</taxon>
        <taxon>Streptomycetaceae</taxon>
        <taxon>Streptomyces</taxon>
    </lineage>
</organism>
<comment type="caution">
    <text evidence="1">The sequence shown here is derived from an EMBL/GenBank/DDBJ whole genome shotgun (WGS) entry which is preliminary data.</text>
</comment>
<keyword evidence="2" id="KW-1185">Reference proteome</keyword>
<gene>
    <name evidence="1" type="ORF">G6048_46785</name>
</gene>
<evidence type="ECO:0000313" key="2">
    <source>
        <dbReference type="Proteomes" id="UP001518140"/>
    </source>
</evidence>
<evidence type="ECO:0000313" key="1">
    <source>
        <dbReference type="EMBL" id="NGO49263.1"/>
    </source>
</evidence>